<dbReference type="InterPro" id="IPR008974">
    <property type="entry name" value="TRAF-like"/>
</dbReference>
<dbReference type="SUPFAM" id="SSF49599">
    <property type="entry name" value="TRAF domain-like"/>
    <property type="match status" value="1"/>
</dbReference>
<accession>A0A914I0J6</accession>
<protein>
    <submittedName>
        <fullName evidence="2">MATH domain-containing protein</fullName>
    </submittedName>
</protein>
<dbReference type="AlphaFoldDB" id="A0A914I0J6"/>
<dbReference type="WBParaSite" id="Gr19_v10_g6366.t1">
    <property type="protein sequence ID" value="Gr19_v10_g6366.t1"/>
    <property type="gene ID" value="Gr19_v10_g6366"/>
</dbReference>
<reference evidence="2" key="1">
    <citation type="submission" date="2022-11" db="UniProtKB">
        <authorList>
            <consortium name="WormBaseParasite"/>
        </authorList>
    </citation>
    <scope>IDENTIFICATION</scope>
</reference>
<evidence type="ECO:0000313" key="1">
    <source>
        <dbReference type="Proteomes" id="UP000887572"/>
    </source>
</evidence>
<dbReference type="Gene3D" id="2.60.210.10">
    <property type="entry name" value="Apoptosis, Tumor Necrosis Factor Receptor Associated Protein 2, Chain A"/>
    <property type="match status" value="1"/>
</dbReference>
<evidence type="ECO:0000313" key="2">
    <source>
        <dbReference type="WBParaSite" id="Gr19_v10_g6366.t1"/>
    </source>
</evidence>
<proteinExistence type="predicted"/>
<organism evidence="1 2">
    <name type="scientific">Globodera rostochiensis</name>
    <name type="common">Golden nematode worm</name>
    <name type="synonym">Heterodera rostochiensis</name>
    <dbReference type="NCBI Taxonomy" id="31243"/>
    <lineage>
        <taxon>Eukaryota</taxon>
        <taxon>Metazoa</taxon>
        <taxon>Ecdysozoa</taxon>
        <taxon>Nematoda</taxon>
        <taxon>Chromadorea</taxon>
        <taxon>Rhabditida</taxon>
        <taxon>Tylenchina</taxon>
        <taxon>Tylenchomorpha</taxon>
        <taxon>Tylenchoidea</taxon>
        <taxon>Heteroderidae</taxon>
        <taxon>Heteroderinae</taxon>
        <taxon>Globodera</taxon>
    </lineage>
</organism>
<keyword evidence="1" id="KW-1185">Reference proteome</keyword>
<sequence>MHFSDPYKANGNILLTIEKVSEFARGHDKNSSGRRFSDAVYIRGLPWKIYAIPPTVSAQKHLGFFLQCNSDSGNLAVKQKLGCPHRQKNGQHRRPDQVLSQTGCVDGVDVFAVGIGNIDYLFRDGRLRYVLPNDMLSLFCLSKLQNSQKIATLITD</sequence>
<name>A0A914I0J6_GLORO</name>
<dbReference type="Proteomes" id="UP000887572">
    <property type="component" value="Unplaced"/>
</dbReference>